<gene>
    <name evidence="1" type="ORF">QE380_002928</name>
</gene>
<accession>A0ABU0UZJ8</accession>
<evidence type="ECO:0008006" key="3">
    <source>
        <dbReference type="Google" id="ProtNLM"/>
    </source>
</evidence>
<comment type="caution">
    <text evidence="1">The sequence shown here is derived from an EMBL/GenBank/DDBJ whole genome shotgun (WGS) entry which is preliminary data.</text>
</comment>
<dbReference type="PROSITE" id="PS51257">
    <property type="entry name" value="PROKAR_LIPOPROTEIN"/>
    <property type="match status" value="1"/>
</dbReference>
<proteinExistence type="predicted"/>
<sequence>MKKHNLVFALITAIGLSACQTTPRQYNGNTGYQVENQSANSATISYTLAARVNQDIDEKKLQRACQNVLGAGKTYTLSVLSINEIPNPSFDSHSDRGITLRNSRMSIGLSDSPSLNNSEGYATRDALNTKPSTLKVVRYTCS</sequence>
<evidence type="ECO:0000313" key="1">
    <source>
        <dbReference type="EMBL" id="MDQ1210005.1"/>
    </source>
</evidence>
<name>A0ABU0UZJ8_ACIBI</name>
<dbReference type="EMBL" id="JAUTBK010000002">
    <property type="protein sequence ID" value="MDQ1210005.1"/>
    <property type="molecule type" value="Genomic_DNA"/>
</dbReference>
<evidence type="ECO:0000313" key="2">
    <source>
        <dbReference type="Proteomes" id="UP001233360"/>
    </source>
</evidence>
<dbReference type="RefSeq" id="WP_307004532.1">
    <property type="nucleotide sequence ID" value="NZ_JAUTBK010000002.1"/>
</dbReference>
<dbReference type="Proteomes" id="UP001233360">
    <property type="component" value="Unassembled WGS sequence"/>
</dbReference>
<keyword evidence="2" id="KW-1185">Reference proteome</keyword>
<organism evidence="1 2">
    <name type="scientific">Acinetobacter baylyi</name>
    <dbReference type="NCBI Taxonomy" id="202950"/>
    <lineage>
        <taxon>Bacteria</taxon>
        <taxon>Pseudomonadati</taxon>
        <taxon>Pseudomonadota</taxon>
        <taxon>Gammaproteobacteria</taxon>
        <taxon>Moraxellales</taxon>
        <taxon>Moraxellaceae</taxon>
        <taxon>Acinetobacter</taxon>
    </lineage>
</organism>
<protein>
    <recommendedName>
        <fullName evidence="3">Lipoprotein</fullName>
    </recommendedName>
</protein>
<reference evidence="1 2" key="1">
    <citation type="submission" date="2023-07" db="EMBL/GenBank/DDBJ databases">
        <title>Functional and genomic diversity of the sorghum phyllosphere microbiome.</title>
        <authorList>
            <person name="Shade A."/>
        </authorList>
    </citation>
    <scope>NUCLEOTIDE SEQUENCE [LARGE SCALE GENOMIC DNA]</scope>
    <source>
        <strain evidence="1 2">SORGH_AS_0887</strain>
    </source>
</reference>